<dbReference type="AlphaFoldDB" id="A0A4Y1N099"/>
<sequence>MPRRGLDGELPSPACAEGVVVRGFPDPVPLRPRPRLERVREKAAVKPAMKHTAAQSFTNVSLDQRPSPGHPSV</sequence>
<evidence type="ECO:0000256" key="1">
    <source>
        <dbReference type="SAM" id="MobiDB-lite"/>
    </source>
</evidence>
<feature type="region of interest" description="Disordered" evidence="1">
    <location>
        <begin position="44"/>
        <end position="73"/>
    </location>
</feature>
<feature type="compositionally biased region" description="Polar residues" evidence="1">
    <location>
        <begin position="53"/>
        <end position="64"/>
    </location>
</feature>
<proteinExistence type="predicted"/>
<dbReference type="EMBL" id="CP025189">
    <property type="protein sequence ID" value="AWV23597.1"/>
    <property type="molecule type" value="Genomic_DNA"/>
</dbReference>
<name>A0A4Y1N099_9PROT</name>
<organism evidence="2">
    <name type="scientific">Roseomonas mucosa</name>
    <dbReference type="NCBI Taxonomy" id="207340"/>
    <lineage>
        <taxon>Bacteria</taxon>
        <taxon>Pseudomonadati</taxon>
        <taxon>Pseudomonadota</taxon>
        <taxon>Alphaproteobacteria</taxon>
        <taxon>Acetobacterales</taxon>
        <taxon>Roseomonadaceae</taxon>
        <taxon>Roseomonas</taxon>
    </lineage>
</organism>
<evidence type="ECO:0000313" key="2">
    <source>
        <dbReference type="EMBL" id="AWV23597.1"/>
    </source>
</evidence>
<accession>A0A4Y1N099</accession>
<reference evidence="2" key="1">
    <citation type="submission" date="2017-12" db="EMBL/GenBank/DDBJ databases">
        <authorList>
            <person name="Martens C."/>
            <person name="Dahlstrom E."/>
            <person name="Barbian K."/>
            <person name="Sykora L."/>
            <person name="Ricklefs S."/>
            <person name="Bruno D."/>
            <person name="Anzick I."/>
            <person name="Myles I."/>
            <person name="Datta S.K."/>
        </authorList>
    </citation>
    <scope>NUCLEOTIDE SEQUENCE</scope>
    <source>
        <strain evidence="2">AD2</strain>
    </source>
</reference>
<gene>
    <name evidence="2" type="ORF">RADP37_04284</name>
</gene>
<protein>
    <submittedName>
        <fullName evidence="2">Uncharacterized protein</fullName>
    </submittedName>
</protein>